<dbReference type="InterPro" id="IPR036291">
    <property type="entry name" value="NAD(P)-bd_dom_sf"/>
</dbReference>
<dbReference type="CDD" id="cd18130">
    <property type="entry name" value="ASADH_C_arch_fung_like"/>
    <property type="match status" value="1"/>
</dbReference>
<organism evidence="14 15">
    <name type="scientific">Multifurca ochricompacta</name>
    <dbReference type="NCBI Taxonomy" id="376703"/>
    <lineage>
        <taxon>Eukaryota</taxon>
        <taxon>Fungi</taxon>
        <taxon>Dikarya</taxon>
        <taxon>Basidiomycota</taxon>
        <taxon>Agaricomycotina</taxon>
        <taxon>Agaricomycetes</taxon>
        <taxon>Russulales</taxon>
        <taxon>Russulaceae</taxon>
        <taxon>Multifurca</taxon>
    </lineage>
</organism>
<evidence type="ECO:0000256" key="12">
    <source>
        <dbReference type="ARBA" id="ARBA00050041"/>
    </source>
</evidence>
<dbReference type="GO" id="GO:0050661">
    <property type="term" value="F:NADP binding"/>
    <property type="evidence" value="ECO:0007669"/>
    <property type="project" value="InterPro"/>
</dbReference>
<evidence type="ECO:0000256" key="11">
    <source>
        <dbReference type="ARBA" id="ARBA00049950"/>
    </source>
</evidence>
<dbReference type="EC" id="1.2.1.11" evidence="4"/>
<dbReference type="Pfam" id="PF01118">
    <property type="entry name" value="Semialdhyde_dh"/>
    <property type="match status" value="1"/>
</dbReference>
<keyword evidence="8" id="KW-0560">Oxidoreductase</keyword>
<dbReference type="SUPFAM" id="SSF55347">
    <property type="entry name" value="Glyceraldehyde-3-phosphate dehydrogenase-like, C-terminal domain"/>
    <property type="match status" value="1"/>
</dbReference>
<dbReference type="NCBIfam" id="NF006416">
    <property type="entry name" value="PRK08664.1"/>
    <property type="match status" value="1"/>
</dbReference>
<dbReference type="PANTHER" id="PTHR46718">
    <property type="entry name" value="ASPARTATE-SEMIALDEHYDE DEHYDROGENASE"/>
    <property type="match status" value="1"/>
</dbReference>
<evidence type="ECO:0000256" key="10">
    <source>
        <dbReference type="ARBA" id="ARBA00049864"/>
    </source>
</evidence>
<dbReference type="SMART" id="SM00859">
    <property type="entry name" value="Semialdhyde_dh"/>
    <property type="match status" value="1"/>
</dbReference>
<dbReference type="Gene3D" id="3.40.50.720">
    <property type="entry name" value="NAD(P)-binding Rossmann-like Domain"/>
    <property type="match status" value="1"/>
</dbReference>
<proteinExistence type="inferred from homology"/>
<dbReference type="EMBL" id="WTXG01000072">
    <property type="protein sequence ID" value="KAI0294595.1"/>
    <property type="molecule type" value="Genomic_DNA"/>
</dbReference>
<dbReference type="Proteomes" id="UP001203297">
    <property type="component" value="Unassembled WGS sequence"/>
</dbReference>
<keyword evidence="5" id="KW-0028">Amino-acid biosynthesis</keyword>
<evidence type="ECO:0000256" key="8">
    <source>
        <dbReference type="ARBA" id="ARBA00023002"/>
    </source>
</evidence>
<dbReference type="GO" id="GO:0009088">
    <property type="term" value="P:threonine biosynthetic process"/>
    <property type="evidence" value="ECO:0007669"/>
    <property type="project" value="UniProtKB-KW"/>
</dbReference>
<feature type="domain" description="Semialdehyde dehydrogenase NAD-binding" evidence="13">
    <location>
        <begin position="85"/>
        <end position="214"/>
    </location>
</feature>
<accession>A0AAD4M038</accession>
<dbReference type="FunFam" id="3.40.50.720:FF:000200">
    <property type="entry name" value="Aspartate-semialdehyde dehydrogenase"/>
    <property type="match status" value="1"/>
</dbReference>
<dbReference type="InterPro" id="IPR051823">
    <property type="entry name" value="ASADH-related"/>
</dbReference>
<evidence type="ECO:0000256" key="6">
    <source>
        <dbReference type="ARBA" id="ARBA00022697"/>
    </source>
</evidence>
<evidence type="ECO:0000256" key="1">
    <source>
        <dbReference type="ARBA" id="ARBA00005021"/>
    </source>
</evidence>
<dbReference type="GO" id="GO:0046983">
    <property type="term" value="F:protein dimerization activity"/>
    <property type="evidence" value="ECO:0007669"/>
    <property type="project" value="InterPro"/>
</dbReference>
<comment type="catalytic activity">
    <reaction evidence="10">
        <text>L-aspartate 4-semialdehyde + phosphate + NADP(+) = 4-phospho-L-aspartate + NADPH + H(+)</text>
        <dbReference type="Rhea" id="RHEA:24284"/>
        <dbReference type="ChEBI" id="CHEBI:15378"/>
        <dbReference type="ChEBI" id="CHEBI:43474"/>
        <dbReference type="ChEBI" id="CHEBI:57535"/>
        <dbReference type="ChEBI" id="CHEBI:57783"/>
        <dbReference type="ChEBI" id="CHEBI:58349"/>
        <dbReference type="ChEBI" id="CHEBI:537519"/>
        <dbReference type="EC" id="1.2.1.11"/>
    </reaction>
    <physiologicalReaction direction="right-to-left" evidence="10">
        <dbReference type="Rhea" id="RHEA:24286"/>
    </physiologicalReaction>
</comment>
<evidence type="ECO:0000256" key="9">
    <source>
        <dbReference type="ARBA" id="ARBA00023167"/>
    </source>
</evidence>
<dbReference type="InterPro" id="IPR000534">
    <property type="entry name" value="Semialdehyde_DH_NAD-bd"/>
</dbReference>
<dbReference type="InterPro" id="IPR000319">
    <property type="entry name" value="Asp-semialdehyde_DH_CS"/>
</dbReference>
<reference evidence="14" key="1">
    <citation type="journal article" date="2022" name="New Phytol.">
        <title>Evolutionary transition to the ectomycorrhizal habit in the genomes of a hyperdiverse lineage of mushroom-forming fungi.</title>
        <authorList>
            <person name="Looney B."/>
            <person name="Miyauchi S."/>
            <person name="Morin E."/>
            <person name="Drula E."/>
            <person name="Courty P.E."/>
            <person name="Kohler A."/>
            <person name="Kuo A."/>
            <person name="LaButti K."/>
            <person name="Pangilinan J."/>
            <person name="Lipzen A."/>
            <person name="Riley R."/>
            <person name="Andreopoulos W."/>
            <person name="He G."/>
            <person name="Johnson J."/>
            <person name="Nolan M."/>
            <person name="Tritt A."/>
            <person name="Barry K.W."/>
            <person name="Grigoriev I.V."/>
            <person name="Nagy L.G."/>
            <person name="Hibbett D."/>
            <person name="Henrissat B."/>
            <person name="Matheny P.B."/>
            <person name="Labbe J."/>
            <person name="Martin F.M."/>
        </authorList>
    </citation>
    <scope>NUCLEOTIDE SEQUENCE</scope>
    <source>
        <strain evidence="14">BPL690</strain>
    </source>
</reference>
<comment type="pathway">
    <text evidence="1">Amino-acid biosynthesis; L-methionine biosynthesis via de novo pathway; L-homoserine from L-aspartate: step 2/3.</text>
</comment>
<evidence type="ECO:0000313" key="14">
    <source>
        <dbReference type="EMBL" id="KAI0294595.1"/>
    </source>
</evidence>
<dbReference type="PANTHER" id="PTHR46718:SF1">
    <property type="entry name" value="ASPARTATE-SEMIALDEHYDE DEHYDROGENASE"/>
    <property type="match status" value="1"/>
</dbReference>
<dbReference type="InterPro" id="IPR005676">
    <property type="entry name" value="Asp_semi-ald_DH_pep-lack"/>
</dbReference>
<evidence type="ECO:0000256" key="2">
    <source>
        <dbReference type="ARBA" id="ARBA00005097"/>
    </source>
</evidence>
<dbReference type="Gene3D" id="3.30.360.10">
    <property type="entry name" value="Dihydrodipicolinate Reductase, domain 2"/>
    <property type="match status" value="1"/>
</dbReference>
<dbReference type="Pfam" id="PF02774">
    <property type="entry name" value="Semialdhyde_dhC"/>
    <property type="match status" value="1"/>
</dbReference>
<dbReference type="PROSITE" id="PS01103">
    <property type="entry name" value="ASD"/>
    <property type="match status" value="1"/>
</dbReference>
<dbReference type="SUPFAM" id="SSF51735">
    <property type="entry name" value="NAD(P)-binding Rossmann-fold domains"/>
    <property type="match status" value="1"/>
</dbReference>
<dbReference type="GO" id="GO:0009086">
    <property type="term" value="P:methionine biosynthetic process"/>
    <property type="evidence" value="ECO:0007669"/>
    <property type="project" value="UniProtKB-KW"/>
</dbReference>
<evidence type="ECO:0000256" key="3">
    <source>
        <dbReference type="ARBA" id="ARBA00010584"/>
    </source>
</evidence>
<dbReference type="FunFam" id="3.30.360.10:FF:000016">
    <property type="entry name" value="Probable aspartate-semialdehyde dehydrogenase"/>
    <property type="match status" value="1"/>
</dbReference>
<comment type="function">
    <text evidence="11">Catalyzes the NADPH-dependent formation of L-aspartate 4-semialdehyde (L-ASA) by the reductive dephosphorylation of 4-phospho-L-aspartate. Mediates the second step in the biosynthesis of amino acids that derive from aspartate (the aspartate family of amino acids), including methioinine and threonine, the latter of which is a precursor to isoleucine.</text>
</comment>
<protein>
    <recommendedName>
        <fullName evidence="12">Aspartate-semialdehyde dehydrogenase</fullName>
        <ecNumber evidence="4">1.2.1.11</ecNumber>
    </recommendedName>
</protein>
<dbReference type="CDD" id="cd02315">
    <property type="entry name" value="ScASADH_like_N"/>
    <property type="match status" value="1"/>
</dbReference>
<dbReference type="GO" id="GO:0051287">
    <property type="term" value="F:NAD binding"/>
    <property type="evidence" value="ECO:0007669"/>
    <property type="project" value="InterPro"/>
</dbReference>
<name>A0AAD4M038_9AGAM</name>
<dbReference type="AlphaFoldDB" id="A0AAD4M038"/>
<evidence type="ECO:0000259" key="13">
    <source>
        <dbReference type="SMART" id="SM00859"/>
    </source>
</evidence>
<comment type="caution">
    <text evidence="14">The sequence shown here is derived from an EMBL/GenBank/DDBJ whole genome shotgun (WGS) entry which is preliminary data.</text>
</comment>
<evidence type="ECO:0000256" key="7">
    <source>
        <dbReference type="ARBA" id="ARBA00022857"/>
    </source>
</evidence>
<keyword evidence="7" id="KW-0521">NADP</keyword>
<sequence length="451" mass="48931">MNIFFWTGFDVEEVEQHGSKKGGEDEQDEAKPILEAEDASDSACEARRDELDVVYRIGIEEDMRTEKLLLLNLSNLKRLGGQRVRVGVLGATGTVGQRFIVLLENHPWFLVHALGASARSAGKKYALATNWKQTTPIPSSVRELIIKPCEPEHFQDCAIVFSGLDADVAGDIGTYQAAFRAAELAVFSNAKSYRRDPDVPLIVPLVNPTHLKIIPQQRASHSPPLKKGFIVTNANCSTTGVVIPLAALERAFGPIESCIITTLQAISGAGYPGVPSLDIFDNVIPYIAGEEEKLEWETLKILGGLKDVAEGASGDTGVLAFDLRADSPIRISASCTRVPVIEGHTETVSVRFTNRPAPSPQQVRDALAAYTTEVCPSAPRHAIWVHDEPDRPQPRLDRAFQQGAGVSVGRVRQCPVLDIKFVVLSNNVNIGAATSSIMNAEIALTKNMIVI</sequence>
<evidence type="ECO:0000313" key="15">
    <source>
        <dbReference type="Proteomes" id="UP001203297"/>
    </source>
</evidence>
<evidence type="ECO:0000256" key="5">
    <source>
        <dbReference type="ARBA" id="ARBA00022605"/>
    </source>
</evidence>
<evidence type="ECO:0000256" key="4">
    <source>
        <dbReference type="ARBA" id="ARBA00013120"/>
    </source>
</evidence>
<dbReference type="GO" id="GO:0004073">
    <property type="term" value="F:aspartate-semialdehyde dehydrogenase activity"/>
    <property type="evidence" value="ECO:0007669"/>
    <property type="project" value="UniProtKB-EC"/>
</dbReference>
<keyword evidence="6" id="KW-0791">Threonine biosynthesis</keyword>
<keyword evidence="9" id="KW-0486">Methionine biosynthesis</keyword>
<keyword evidence="15" id="KW-1185">Reference proteome</keyword>
<comment type="similarity">
    <text evidence="3">Belongs to the aspartate-semialdehyde dehydrogenase family.</text>
</comment>
<gene>
    <name evidence="14" type="ORF">B0F90DRAFT_1821163</name>
</gene>
<comment type="pathway">
    <text evidence="2">Amino-acid biosynthesis; L-threonine biosynthesis; L-threonine from L-aspartate: step 2/5.</text>
</comment>
<dbReference type="InterPro" id="IPR012280">
    <property type="entry name" value="Semialdhyde_DH_dimer_dom"/>
</dbReference>
<dbReference type="NCBIfam" id="TIGR00978">
    <property type="entry name" value="asd_EA"/>
    <property type="match status" value="1"/>
</dbReference>